<protein>
    <recommendedName>
        <fullName evidence="1">NAD(P)-binding domain-containing protein</fullName>
    </recommendedName>
</protein>
<comment type="caution">
    <text evidence="2">The sequence shown here is derived from an EMBL/GenBank/DDBJ whole genome shotgun (WGS) entry which is preliminary data.</text>
</comment>
<evidence type="ECO:0000313" key="2">
    <source>
        <dbReference type="EMBL" id="GAI82033.1"/>
    </source>
</evidence>
<sequence length="55" mass="6222">MNLQNKTILITGADGFIGSHLTEMLVKHGAKAKALSYYNSFNYWGWLEDIDCLND</sequence>
<dbReference type="Pfam" id="PF16363">
    <property type="entry name" value="GDP_Man_Dehyd"/>
    <property type="match status" value="1"/>
</dbReference>
<dbReference type="SUPFAM" id="SSF51735">
    <property type="entry name" value="NAD(P)-binding Rossmann-fold domains"/>
    <property type="match status" value="1"/>
</dbReference>
<feature type="non-terminal residue" evidence="2">
    <location>
        <position position="55"/>
    </location>
</feature>
<accession>X1RN24</accession>
<gene>
    <name evidence="2" type="ORF">S12H4_23170</name>
</gene>
<dbReference type="InterPro" id="IPR036291">
    <property type="entry name" value="NAD(P)-bd_dom_sf"/>
</dbReference>
<dbReference type="EMBL" id="BARW01012243">
    <property type="protein sequence ID" value="GAI82033.1"/>
    <property type="molecule type" value="Genomic_DNA"/>
</dbReference>
<evidence type="ECO:0000259" key="1">
    <source>
        <dbReference type="Pfam" id="PF16363"/>
    </source>
</evidence>
<dbReference type="Gene3D" id="3.40.50.720">
    <property type="entry name" value="NAD(P)-binding Rossmann-like Domain"/>
    <property type="match status" value="1"/>
</dbReference>
<feature type="domain" description="NAD(P)-binding" evidence="1">
    <location>
        <begin position="9"/>
        <end position="50"/>
    </location>
</feature>
<name>X1RN24_9ZZZZ</name>
<organism evidence="2">
    <name type="scientific">marine sediment metagenome</name>
    <dbReference type="NCBI Taxonomy" id="412755"/>
    <lineage>
        <taxon>unclassified sequences</taxon>
        <taxon>metagenomes</taxon>
        <taxon>ecological metagenomes</taxon>
    </lineage>
</organism>
<reference evidence="2" key="1">
    <citation type="journal article" date="2014" name="Front. Microbiol.">
        <title>High frequency of phylogenetically diverse reductive dehalogenase-homologous genes in deep subseafloor sedimentary metagenomes.</title>
        <authorList>
            <person name="Kawai M."/>
            <person name="Futagami T."/>
            <person name="Toyoda A."/>
            <person name="Takaki Y."/>
            <person name="Nishi S."/>
            <person name="Hori S."/>
            <person name="Arai W."/>
            <person name="Tsubouchi T."/>
            <person name="Morono Y."/>
            <person name="Uchiyama I."/>
            <person name="Ito T."/>
            <person name="Fujiyama A."/>
            <person name="Inagaki F."/>
            <person name="Takami H."/>
        </authorList>
    </citation>
    <scope>NUCLEOTIDE SEQUENCE</scope>
    <source>
        <strain evidence="2">Expedition CK06-06</strain>
    </source>
</reference>
<dbReference type="InterPro" id="IPR016040">
    <property type="entry name" value="NAD(P)-bd_dom"/>
</dbReference>
<dbReference type="AlphaFoldDB" id="X1RN24"/>
<proteinExistence type="predicted"/>